<proteinExistence type="predicted"/>
<gene>
    <name evidence="2" type="ORF">EYF80_011550</name>
</gene>
<sequence length="348" mass="36992">MRSTEISVYVGGSRNSVCRAVANLAASAKRVKAAGSAQKPPSRVEKPETSQTSTTNADGVTLGQPDSSLRRQTAVTSHHHDVIDTSDTGSLSIGHNERGGPGVEPFWTCTAWPVEPIPPTPNRERRSLRPRHSCPLADTRGRGGRAPPGGGAGGEHGKGGTARPRQRNTHGDAHSSTAPQHTHPSPIIDLTGKFNKNHRYIHTDLFLARDGAREAQKSLSTPSFSTRPWNLQADDLGSHQATRASVRSSGDADGVGPQVLGGVEVRVKLRRSICISTGESDGPAAGRRNTRAALPQSAVRGPGGGGVSRAALEETAGCRRREERHQQHNTGNDTWPARGDASFMEMLR</sequence>
<feature type="compositionally biased region" description="Polar residues" evidence="1">
    <location>
        <begin position="49"/>
        <end position="76"/>
    </location>
</feature>
<dbReference type="EMBL" id="SRLO01000075">
    <property type="protein sequence ID" value="TNN78310.1"/>
    <property type="molecule type" value="Genomic_DNA"/>
</dbReference>
<name>A0A4Z2IJY2_9TELE</name>
<comment type="caution">
    <text evidence="2">The sequence shown here is derived from an EMBL/GenBank/DDBJ whole genome shotgun (WGS) entry which is preliminary data.</text>
</comment>
<feature type="compositionally biased region" description="Polar residues" evidence="1">
    <location>
        <begin position="174"/>
        <end position="183"/>
    </location>
</feature>
<feature type="region of interest" description="Disordered" evidence="1">
    <location>
        <begin position="117"/>
        <end position="191"/>
    </location>
</feature>
<evidence type="ECO:0000256" key="1">
    <source>
        <dbReference type="SAM" id="MobiDB-lite"/>
    </source>
</evidence>
<feature type="region of interest" description="Disordered" evidence="1">
    <location>
        <begin position="32"/>
        <end position="104"/>
    </location>
</feature>
<feature type="compositionally biased region" description="Gly residues" evidence="1">
    <location>
        <begin position="144"/>
        <end position="154"/>
    </location>
</feature>
<dbReference type="AlphaFoldDB" id="A0A4Z2IJY2"/>
<evidence type="ECO:0000313" key="2">
    <source>
        <dbReference type="EMBL" id="TNN78310.1"/>
    </source>
</evidence>
<reference evidence="2 3" key="1">
    <citation type="submission" date="2019-03" db="EMBL/GenBank/DDBJ databases">
        <title>First draft genome of Liparis tanakae, snailfish: a comprehensive survey of snailfish specific genes.</title>
        <authorList>
            <person name="Kim W."/>
            <person name="Song I."/>
            <person name="Jeong J.-H."/>
            <person name="Kim D."/>
            <person name="Kim S."/>
            <person name="Ryu S."/>
            <person name="Song J.Y."/>
            <person name="Lee S.K."/>
        </authorList>
    </citation>
    <scope>NUCLEOTIDE SEQUENCE [LARGE SCALE GENOMIC DNA]</scope>
    <source>
        <tissue evidence="2">Muscle</tissue>
    </source>
</reference>
<feature type="compositionally biased region" description="Basic and acidic residues" evidence="1">
    <location>
        <begin position="316"/>
        <end position="326"/>
    </location>
</feature>
<protein>
    <submittedName>
        <fullName evidence="2">Uncharacterized protein</fullName>
    </submittedName>
</protein>
<accession>A0A4Z2IJY2</accession>
<keyword evidence="3" id="KW-1185">Reference proteome</keyword>
<dbReference type="Proteomes" id="UP000314294">
    <property type="component" value="Unassembled WGS sequence"/>
</dbReference>
<feature type="region of interest" description="Disordered" evidence="1">
    <location>
        <begin position="296"/>
        <end position="348"/>
    </location>
</feature>
<organism evidence="2 3">
    <name type="scientific">Liparis tanakae</name>
    <name type="common">Tanaka's snailfish</name>
    <dbReference type="NCBI Taxonomy" id="230148"/>
    <lineage>
        <taxon>Eukaryota</taxon>
        <taxon>Metazoa</taxon>
        <taxon>Chordata</taxon>
        <taxon>Craniata</taxon>
        <taxon>Vertebrata</taxon>
        <taxon>Euteleostomi</taxon>
        <taxon>Actinopterygii</taxon>
        <taxon>Neopterygii</taxon>
        <taxon>Teleostei</taxon>
        <taxon>Neoteleostei</taxon>
        <taxon>Acanthomorphata</taxon>
        <taxon>Eupercaria</taxon>
        <taxon>Perciformes</taxon>
        <taxon>Cottioidei</taxon>
        <taxon>Cottales</taxon>
        <taxon>Liparidae</taxon>
        <taxon>Liparis</taxon>
    </lineage>
</organism>
<evidence type="ECO:0000313" key="3">
    <source>
        <dbReference type="Proteomes" id="UP000314294"/>
    </source>
</evidence>